<dbReference type="GO" id="GO:0004252">
    <property type="term" value="F:serine-type endopeptidase activity"/>
    <property type="evidence" value="ECO:0007669"/>
    <property type="project" value="InterPro"/>
</dbReference>
<dbReference type="PROSITE" id="PS00761">
    <property type="entry name" value="SPASE_I_3"/>
    <property type="match status" value="1"/>
</dbReference>
<comment type="subcellular location">
    <subcellularLocation>
        <location evidence="7">Membrane</location>
        <topology evidence="7">Single-pass type II membrane protein</topology>
    </subcellularLocation>
</comment>
<protein>
    <recommendedName>
        <fullName evidence="3 7">Signal peptidase I</fullName>
        <ecNumber evidence="3 7">3.4.21.89</ecNumber>
    </recommendedName>
</protein>
<accession>A0A955E170</accession>
<dbReference type="Proteomes" id="UP000714817">
    <property type="component" value="Unassembled WGS sequence"/>
</dbReference>
<evidence type="ECO:0000256" key="3">
    <source>
        <dbReference type="ARBA" id="ARBA00013208"/>
    </source>
</evidence>
<dbReference type="SUPFAM" id="SSF51306">
    <property type="entry name" value="LexA/Signal peptidase"/>
    <property type="match status" value="1"/>
</dbReference>
<dbReference type="Gene3D" id="2.10.109.10">
    <property type="entry name" value="Umud Fragment, subunit A"/>
    <property type="match status" value="1"/>
</dbReference>
<sequence length="174" mass="19646">MPNFRRAALHFLLDTIEILVIGTCLAAFSWLVIAEAVEVTGDSMLPTLQNRERLIVEKVSIKLDKVGRGDIIVFKSPQDDKLLIKRVIALPNEYLEIISQDVYVDGKMLPEPYVSNHENMSSMKVQLKDGEYFVMGDNRGVSNDSRRFGPIKQSSIFGHAVLIISPVQEFRIIN</sequence>
<reference evidence="9" key="2">
    <citation type="journal article" date="2021" name="Microbiome">
        <title>Successional dynamics and alternative stable states in a saline activated sludge microbial community over 9 years.</title>
        <authorList>
            <person name="Wang Y."/>
            <person name="Ye J."/>
            <person name="Ju F."/>
            <person name="Liu L."/>
            <person name="Boyd J.A."/>
            <person name="Deng Y."/>
            <person name="Parks D.H."/>
            <person name="Jiang X."/>
            <person name="Yin X."/>
            <person name="Woodcroft B.J."/>
            <person name="Tyson G.W."/>
            <person name="Hugenholtz P."/>
            <person name="Polz M.F."/>
            <person name="Zhang T."/>
        </authorList>
    </citation>
    <scope>NUCLEOTIDE SEQUENCE</scope>
    <source>
        <strain evidence="9">HKST-UBA80</strain>
    </source>
</reference>
<comment type="caution">
    <text evidence="9">The sequence shown here is derived from an EMBL/GenBank/DDBJ whole genome shotgun (WGS) entry which is preliminary data.</text>
</comment>
<feature type="active site" evidence="6">
    <location>
        <position position="43"/>
    </location>
</feature>
<dbReference type="Pfam" id="PF10502">
    <property type="entry name" value="Peptidase_S26"/>
    <property type="match status" value="1"/>
</dbReference>
<dbReference type="CDD" id="cd06530">
    <property type="entry name" value="S26_SPase_I"/>
    <property type="match status" value="1"/>
</dbReference>
<name>A0A955E170_UNCKA</name>
<evidence type="ECO:0000256" key="6">
    <source>
        <dbReference type="PIRSR" id="PIRSR600223-1"/>
    </source>
</evidence>
<dbReference type="GO" id="GO:0016020">
    <property type="term" value="C:membrane"/>
    <property type="evidence" value="ECO:0007669"/>
    <property type="project" value="UniProtKB-SubCell"/>
</dbReference>
<evidence type="ECO:0000256" key="1">
    <source>
        <dbReference type="ARBA" id="ARBA00000677"/>
    </source>
</evidence>
<dbReference type="EMBL" id="JAGQNY010000018">
    <property type="protein sequence ID" value="MCA9302440.1"/>
    <property type="molecule type" value="Genomic_DNA"/>
</dbReference>
<keyword evidence="4 7" id="KW-0645">Protease</keyword>
<organism evidence="9 10">
    <name type="scientific">candidate division WWE3 bacterium</name>
    <dbReference type="NCBI Taxonomy" id="2053526"/>
    <lineage>
        <taxon>Bacteria</taxon>
        <taxon>Katanobacteria</taxon>
    </lineage>
</organism>
<feature type="active site" evidence="6">
    <location>
        <position position="85"/>
    </location>
</feature>
<evidence type="ECO:0000313" key="9">
    <source>
        <dbReference type="EMBL" id="MCA9302440.1"/>
    </source>
</evidence>
<gene>
    <name evidence="9" type="primary">lepB</name>
    <name evidence="9" type="ORF">KDA10_03735</name>
</gene>
<dbReference type="InterPro" id="IPR019756">
    <property type="entry name" value="Pept_S26A_signal_pept_1_Ser-AS"/>
</dbReference>
<dbReference type="GO" id="GO:0006465">
    <property type="term" value="P:signal peptide processing"/>
    <property type="evidence" value="ECO:0007669"/>
    <property type="project" value="InterPro"/>
</dbReference>
<dbReference type="AlphaFoldDB" id="A0A955E170"/>
<dbReference type="InterPro" id="IPR036286">
    <property type="entry name" value="LexA/Signal_pep-like_sf"/>
</dbReference>
<feature type="domain" description="Peptidase S26" evidence="8">
    <location>
        <begin position="13"/>
        <end position="163"/>
    </location>
</feature>
<dbReference type="PRINTS" id="PR00727">
    <property type="entry name" value="LEADERPTASE"/>
</dbReference>
<comment type="similarity">
    <text evidence="2 7">Belongs to the peptidase S26 family.</text>
</comment>
<evidence type="ECO:0000313" key="10">
    <source>
        <dbReference type="Proteomes" id="UP000714817"/>
    </source>
</evidence>
<dbReference type="InterPro" id="IPR000223">
    <property type="entry name" value="Pept_S26A_signal_pept_1"/>
</dbReference>
<proteinExistence type="inferred from homology"/>
<dbReference type="InterPro" id="IPR019758">
    <property type="entry name" value="Pept_S26A_signal_pept_1_CS"/>
</dbReference>
<evidence type="ECO:0000256" key="4">
    <source>
        <dbReference type="ARBA" id="ARBA00022670"/>
    </source>
</evidence>
<dbReference type="InterPro" id="IPR019533">
    <property type="entry name" value="Peptidase_S26"/>
</dbReference>
<reference evidence="9" key="1">
    <citation type="submission" date="2020-04" db="EMBL/GenBank/DDBJ databases">
        <authorList>
            <person name="Zhang T."/>
        </authorList>
    </citation>
    <scope>NUCLEOTIDE SEQUENCE</scope>
    <source>
        <strain evidence="9">HKST-UBA80</strain>
    </source>
</reference>
<evidence type="ECO:0000256" key="5">
    <source>
        <dbReference type="ARBA" id="ARBA00022801"/>
    </source>
</evidence>
<evidence type="ECO:0000256" key="2">
    <source>
        <dbReference type="ARBA" id="ARBA00009370"/>
    </source>
</evidence>
<keyword evidence="7" id="KW-0472">Membrane</keyword>
<keyword evidence="7" id="KW-0812">Transmembrane</keyword>
<dbReference type="PANTHER" id="PTHR43390">
    <property type="entry name" value="SIGNAL PEPTIDASE I"/>
    <property type="match status" value="1"/>
</dbReference>
<dbReference type="EC" id="3.4.21.89" evidence="3 7"/>
<dbReference type="PROSITE" id="PS00501">
    <property type="entry name" value="SPASE_I_1"/>
    <property type="match status" value="1"/>
</dbReference>
<feature type="transmembrane region" description="Helical" evidence="7">
    <location>
        <begin position="12"/>
        <end position="33"/>
    </location>
</feature>
<evidence type="ECO:0000256" key="7">
    <source>
        <dbReference type="RuleBase" id="RU362042"/>
    </source>
</evidence>
<comment type="catalytic activity">
    <reaction evidence="1 7">
        <text>Cleavage of hydrophobic, N-terminal signal or leader sequences from secreted and periplasmic proteins.</text>
        <dbReference type="EC" id="3.4.21.89"/>
    </reaction>
</comment>
<evidence type="ECO:0000259" key="8">
    <source>
        <dbReference type="Pfam" id="PF10502"/>
    </source>
</evidence>
<keyword evidence="7" id="KW-1133">Transmembrane helix</keyword>
<dbReference type="NCBIfam" id="TIGR02227">
    <property type="entry name" value="sigpep_I_bact"/>
    <property type="match status" value="1"/>
</dbReference>
<keyword evidence="5 7" id="KW-0378">Hydrolase</keyword>
<dbReference type="GO" id="GO:0009003">
    <property type="term" value="F:signal peptidase activity"/>
    <property type="evidence" value="ECO:0007669"/>
    <property type="project" value="UniProtKB-EC"/>
</dbReference>
<dbReference type="PANTHER" id="PTHR43390:SF1">
    <property type="entry name" value="CHLOROPLAST PROCESSING PEPTIDASE"/>
    <property type="match status" value="1"/>
</dbReference>